<dbReference type="Gene3D" id="3.40.630.30">
    <property type="match status" value="1"/>
</dbReference>
<dbReference type="RefSeq" id="WP_238206383.1">
    <property type="nucleotide sequence ID" value="NZ_JBHTND010000013.1"/>
</dbReference>
<keyword evidence="1 4" id="KW-0808">Transferase</keyword>
<dbReference type="GO" id="GO:0016746">
    <property type="term" value="F:acyltransferase activity"/>
    <property type="evidence" value="ECO:0007669"/>
    <property type="project" value="UniProtKB-KW"/>
</dbReference>
<evidence type="ECO:0000256" key="1">
    <source>
        <dbReference type="ARBA" id="ARBA00022679"/>
    </source>
</evidence>
<organism evidence="4 5">
    <name type="scientific">Methylobacterium marchantiae</name>
    <dbReference type="NCBI Taxonomy" id="600331"/>
    <lineage>
        <taxon>Bacteria</taxon>
        <taxon>Pseudomonadati</taxon>
        <taxon>Pseudomonadota</taxon>
        <taxon>Alphaproteobacteria</taxon>
        <taxon>Hyphomicrobiales</taxon>
        <taxon>Methylobacteriaceae</taxon>
        <taxon>Methylobacterium</taxon>
    </lineage>
</organism>
<keyword evidence="5" id="KW-1185">Reference proteome</keyword>
<reference evidence="5" key="1">
    <citation type="journal article" date="2019" name="Int. J. Syst. Evol. Microbiol.">
        <title>The Global Catalogue of Microorganisms (GCM) 10K type strain sequencing project: providing services to taxonomists for standard genome sequencing and annotation.</title>
        <authorList>
            <consortium name="The Broad Institute Genomics Platform"/>
            <consortium name="The Broad Institute Genome Sequencing Center for Infectious Disease"/>
            <person name="Wu L."/>
            <person name="Ma J."/>
        </authorList>
    </citation>
    <scope>NUCLEOTIDE SEQUENCE [LARGE SCALE GENOMIC DNA]</scope>
    <source>
        <strain evidence="5">CCUG 56108</strain>
    </source>
</reference>
<dbReference type="CDD" id="cd04301">
    <property type="entry name" value="NAT_SF"/>
    <property type="match status" value="1"/>
</dbReference>
<dbReference type="InterPro" id="IPR000182">
    <property type="entry name" value="GNAT_dom"/>
</dbReference>
<name>A0ABW3WZQ8_9HYPH</name>
<dbReference type="PANTHER" id="PTHR10545">
    <property type="entry name" value="DIAMINE N-ACETYLTRANSFERASE"/>
    <property type="match status" value="1"/>
</dbReference>
<accession>A0ABW3WZQ8</accession>
<proteinExistence type="predicted"/>
<protein>
    <submittedName>
        <fullName evidence="4">GNAT family N-acetyltransferase</fullName>
        <ecNumber evidence="4">2.3.-.-</ecNumber>
    </submittedName>
</protein>
<dbReference type="Proteomes" id="UP001597176">
    <property type="component" value="Unassembled WGS sequence"/>
</dbReference>
<keyword evidence="2 4" id="KW-0012">Acyltransferase</keyword>
<sequence length="151" mass="17264">MSGPIIRPVRPDEREAWERLWSDYLDFYRASLGPAMRDLTWSRLHDPLVPLHALVAEADSEIVGLVHYVFHASAWTRGPYCYLQDLFTTPSARGRGVARALIEAVTTEAHLASADRVYWLTMEDNAPARALYDTLADRSGFIQYRRIFPAR</sequence>
<evidence type="ECO:0000313" key="4">
    <source>
        <dbReference type="EMBL" id="MFD1302191.1"/>
    </source>
</evidence>
<dbReference type="SUPFAM" id="SSF55729">
    <property type="entry name" value="Acyl-CoA N-acyltransferases (Nat)"/>
    <property type="match status" value="1"/>
</dbReference>
<dbReference type="InterPro" id="IPR051016">
    <property type="entry name" value="Diverse_Substrate_AcTransf"/>
</dbReference>
<feature type="domain" description="N-acetyltransferase" evidence="3">
    <location>
        <begin position="4"/>
        <end position="151"/>
    </location>
</feature>
<dbReference type="Pfam" id="PF00583">
    <property type="entry name" value="Acetyltransf_1"/>
    <property type="match status" value="1"/>
</dbReference>
<comment type="caution">
    <text evidence="4">The sequence shown here is derived from an EMBL/GenBank/DDBJ whole genome shotgun (WGS) entry which is preliminary data.</text>
</comment>
<evidence type="ECO:0000259" key="3">
    <source>
        <dbReference type="PROSITE" id="PS51186"/>
    </source>
</evidence>
<evidence type="ECO:0000313" key="5">
    <source>
        <dbReference type="Proteomes" id="UP001597176"/>
    </source>
</evidence>
<dbReference type="PANTHER" id="PTHR10545:SF42">
    <property type="entry name" value="ACETYLTRANSFERASE"/>
    <property type="match status" value="1"/>
</dbReference>
<evidence type="ECO:0000256" key="2">
    <source>
        <dbReference type="ARBA" id="ARBA00023315"/>
    </source>
</evidence>
<gene>
    <name evidence="4" type="ORF">ACFQ4G_11480</name>
</gene>
<dbReference type="EC" id="2.3.-.-" evidence="4"/>
<dbReference type="EMBL" id="JBHTND010000013">
    <property type="protein sequence ID" value="MFD1302191.1"/>
    <property type="molecule type" value="Genomic_DNA"/>
</dbReference>
<dbReference type="InterPro" id="IPR016181">
    <property type="entry name" value="Acyl_CoA_acyltransferase"/>
</dbReference>
<dbReference type="PROSITE" id="PS51186">
    <property type="entry name" value="GNAT"/>
    <property type="match status" value="1"/>
</dbReference>